<dbReference type="Proteomes" id="UP000036987">
    <property type="component" value="Unassembled WGS sequence"/>
</dbReference>
<keyword evidence="3" id="KW-1185">Reference proteome</keyword>
<evidence type="ECO:0000313" key="2">
    <source>
        <dbReference type="EMBL" id="KMZ57124.1"/>
    </source>
</evidence>
<evidence type="ECO:0000256" key="1">
    <source>
        <dbReference type="SAM" id="MobiDB-lite"/>
    </source>
</evidence>
<gene>
    <name evidence="2" type="ORF">ZOSMA_89G00770</name>
</gene>
<evidence type="ECO:0000313" key="3">
    <source>
        <dbReference type="Proteomes" id="UP000036987"/>
    </source>
</evidence>
<protein>
    <submittedName>
        <fullName evidence="2">Uncharacterized protein</fullName>
    </submittedName>
</protein>
<feature type="compositionally biased region" description="Basic and acidic residues" evidence="1">
    <location>
        <begin position="1"/>
        <end position="12"/>
    </location>
</feature>
<sequence length="108" mass="12433">MSEITEEFKVKETSSSTPVAEEEAEGNTAKKVRKLSSLKYRYFSGEKRRIGKRWSCLAQPPFTEQSSTKIVDRRNQNRSAASAYSHSYIKNLIERSDFYASDCNSHRD</sequence>
<comment type="caution">
    <text evidence="2">The sequence shown here is derived from an EMBL/GenBank/DDBJ whole genome shotgun (WGS) entry which is preliminary data.</text>
</comment>
<organism evidence="2 3">
    <name type="scientific">Zostera marina</name>
    <name type="common">Eelgrass</name>
    <dbReference type="NCBI Taxonomy" id="29655"/>
    <lineage>
        <taxon>Eukaryota</taxon>
        <taxon>Viridiplantae</taxon>
        <taxon>Streptophyta</taxon>
        <taxon>Embryophyta</taxon>
        <taxon>Tracheophyta</taxon>
        <taxon>Spermatophyta</taxon>
        <taxon>Magnoliopsida</taxon>
        <taxon>Liliopsida</taxon>
        <taxon>Zosteraceae</taxon>
        <taxon>Zostera</taxon>
    </lineage>
</organism>
<name>A0A0K9NK46_ZOSMR</name>
<feature type="region of interest" description="Disordered" evidence="1">
    <location>
        <begin position="1"/>
        <end position="30"/>
    </location>
</feature>
<dbReference type="EMBL" id="LFYR01002109">
    <property type="protein sequence ID" value="KMZ57124.1"/>
    <property type="molecule type" value="Genomic_DNA"/>
</dbReference>
<reference evidence="3" key="1">
    <citation type="journal article" date="2016" name="Nature">
        <title>The genome of the seagrass Zostera marina reveals angiosperm adaptation to the sea.</title>
        <authorList>
            <person name="Olsen J.L."/>
            <person name="Rouze P."/>
            <person name="Verhelst B."/>
            <person name="Lin Y.-C."/>
            <person name="Bayer T."/>
            <person name="Collen J."/>
            <person name="Dattolo E."/>
            <person name="De Paoli E."/>
            <person name="Dittami S."/>
            <person name="Maumus F."/>
            <person name="Michel G."/>
            <person name="Kersting A."/>
            <person name="Lauritano C."/>
            <person name="Lohaus R."/>
            <person name="Toepel M."/>
            <person name="Tonon T."/>
            <person name="Vanneste K."/>
            <person name="Amirebrahimi M."/>
            <person name="Brakel J."/>
            <person name="Bostroem C."/>
            <person name="Chovatia M."/>
            <person name="Grimwood J."/>
            <person name="Jenkins J.W."/>
            <person name="Jueterbock A."/>
            <person name="Mraz A."/>
            <person name="Stam W.T."/>
            <person name="Tice H."/>
            <person name="Bornberg-Bauer E."/>
            <person name="Green P.J."/>
            <person name="Pearson G.A."/>
            <person name="Procaccini G."/>
            <person name="Duarte C.M."/>
            <person name="Schmutz J."/>
            <person name="Reusch T.B.H."/>
            <person name="Van de Peer Y."/>
        </authorList>
    </citation>
    <scope>NUCLEOTIDE SEQUENCE [LARGE SCALE GENOMIC DNA]</scope>
    <source>
        <strain evidence="3">cv. Finnish</strain>
    </source>
</reference>
<dbReference type="AlphaFoldDB" id="A0A0K9NK46"/>
<proteinExistence type="predicted"/>
<accession>A0A0K9NK46</accession>